<evidence type="ECO:0000313" key="7">
    <source>
        <dbReference type="EMBL" id="NKE69045.1"/>
    </source>
</evidence>
<sequence>MRSWLAICGALGLGAVATAATRGLVPPFHDVAVEPMAWQAGTWIRQPWTLWTAAWVHTSAGALAGNLLAVAALAVAGAALGAGALAALALALAWPLTTLALLVWPQVTSYAGLDGTIHAAAAVLGVHLMRRTTLQALATILFGGMALKLLAERGWAQPVAFDPGWGVNLVYASHLAGAVVGAWCAVVLDFLLGGPAPSAPAPSP</sequence>
<dbReference type="Proteomes" id="UP000521868">
    <property type="component" value="Unassembled WGS sequence"/>
</dbReference>
<accession>A0A7X6DKX8</accession>
<name>A0A7X6DKX8_9BURK</name>
<dbReference type="Gene3D" id="1.20.1540.10">
    <property type="entry name" value="Rhomboid-like"/>
    <property type="match status" value="1"/>
</dbReference>
<dbReference type="GO" id="GO:0016020">
    <property type="term" value="C:membrane"/>
    <property type="evidence" value="ECO:0007669"/>
    <property type="project" value="UniProtKB-SubCell"/>
</dbReference>
<evidence type="ECO:0000256" key="2">
    <source>
        <dbReference type="ARBA" id="ARBA00022692"/>
    </source>
</evidence>
<feature type="transmembrane region" description="Helical" evidence="5">
    <location>
        <begin position="83"/>
        <end position="104"/>
    </location>
</feature>
<dbReference type="AlphaFoldDB" id="A0A7X6DKX8"/>
<dbReference type="RefSeq" id="WP_168110180.1">
    <property type="nucleotide sequence ID" value="NZ_VTOX01000014.1"/>
</dbReference>
<keyword evidence="3 5" id="KW-1133">Transmembrane helix</keyword>
<evidence type="ECO:0000256" key="6">
    <source>
        <dbReference type="SAM" id="SignalP"/>
    </source>
</evidence>
<gene>
    <name evidence="7" type="ORF">RAMLITH_24840</name>
</gene>
<organism evidence="7 8">
    <name type="scientific">Ramlibacter lithotrophicus</name>
    <dbReference type="NCBI Taxonomy" id="2606681"/>
    <lineage>
        <taxon>Bacteria</taxon>
        <taxon>Pseudomonadati</taxon>
        <taxon>Pseudomonadota</taxon>
        <taxon>Betaproteobacteria</taxon>
        <taxon>Burkholderiales</taxon>
        <taxon>Comamonadaceae</taxon>
        <taxon>Ramlibacter</taxon>
    </lineage>
</organism>
<comment type="caution">
    <text evidence="7">The sequence shown here is derived from an EMBL/GenBank/DDBJ whole genome shotgun (WGS) entry which is preliminary data.</text>
</comment>
<evidence type="ECO:0000256" key="3">
    <source>
        <dbReference type="ARBA" id="ARBA00022989"/>
    </source>
</evidence>
<feature type="chain" id="PRO_5031331321" description="Peptidase S54 rhomboid domain-containing protein" evidence="6">
    <location>
        <begin position="20"/>
        <end position="204"/>
    </location>
</feature>
<dbReference type="InterPro" id="IPR035952">
    <property type="entry name" value="Rhomboid-like_sf"/>
</dbReference>
<keyword evidence="2 5" id="KW-0812">Transmembrane</keyword>
<feature type="transmembrane region" description="Helical" evidence="5">
    <location>
        <begin position="54"/>
        <end position="76"/>
    </location>
</feature>
<evidence type="ECO:0000256" key="5">
    <source>
        <dbReference type="SAM" id="Phobius"/>
    </source>
</evidence>
<keyword evidence="6" id="KW-0732">Signal</keyword>
<comment type="subcellular location">
    <subcellularLocation>
        <location evidence="1">Membrane</location>
        <topology evidence="1">Multi-pass membrane protein</topology>
    </subcellularLocation>
</comment>
<feature type="transmembrane region" description="Helical" evidence="5">
    <location>
        <begin position="134"/>
        <end position="151"/>
    </location>
</feature>
<dbReference type="EMBL" id="VTOX01000014">
    <property type="protein sequence ID" value="NKE69045.1"/>
    <property type="molecule type" value="Genomic_DNA"/>
</dbReference>
<feature type="transmembrane region" description="Helical" evidence="5">
    <location>
        <begin position="171"/>
        <end position="192"/>
    </location>
</feature>
<evidence type="ECO:0000313" key="8">
    <source>
        <dbReference type="Proteomes" id="UP000521868"/>
    </source>
</evidence>
<reference evidence="7 8" key="1">
    <citation type="journal article" date="2020" name="Nature">
        <title>Bacterial chemolithoautotrophy via manganese oxidation.</title>
        <authorList>
            <person name="Yu H."/>
            <person name="Leadbetter J.R."/>
        </authorList>
    </citation>
    <scope>NUCLEOTIDE SEQUENCE [LARGE SCALE GENOMIC DNA]</scope>
    <source>
        <strain evidence="7 8">RBP-1</strain>
    </source>
</reference>
<protein>
    <recommendedName>
        <fullName evidence="9">Peptidase S54 rhomboid domain-containing protein</fullName>
    </recommendedName>
</protein>
<proteinExistence type="predicted"/>
<keyword evidence="4 5" id="KW-0472">Membrane</keyword>
<evidence type="ECO:0000256" key="1">
    <source>
        <dbReference type="ARBA" id="ARBA00004141"/>
    </source>
</evidence>
<evidence type="ECO:0008006" key="9">
    <source>
        <dbReference type="Google" id="ProtNLM"/>
    </source>
</evidence>
<evidence type="ECO:0000256" key="4">
    <source>
        <dbReference type="ARBA" id="ARBA00023136"/>
    </source>
</evidence>
<keyword evidence="8" id="KW-1185">Reference proteome</keyword>
<dbReference type="SUPFAM" id="SSF144091">
    <property type="entry name" value="Rhomboid-like"/>
    <property type="match status" value="1"/>
</dbReference>
<feature type="signal peptide" evidence="6">
    <location>
        <begin position="1"/>
        <end position="19"/>
    </location>
</feature>